<keyword evidence="1" id="KW-0472">Membrane</keyword>
<evidence type="ECO:0000313" key="2">
    <source>
        <dbReference type="EMBL" id="KAL0458417.1"/>
    </source>
</evidence>
<evidence type="ECO:0000256" key="1">
    <source>
        <dbReference type="SAM" id="Phobius"/>
    </source>
</evidence>
<gene>
    <name evidence="2" type="ORF">Slati_0468900</name>
</gene>
<reference evidence="2" key="1">
    <citation type="submission" date="2020-06" db="EMBL/GenBank/DDBJ databases">
        <authorList>
            <person name="Li T."/>
            <person name="Hu X."/>
            <person name="Zhang T."/>
            <person name="Song X."/>
            <person name="Zhang H."/>
            <person name="Dai N."/>
            <person name="Sheng W."/>
            <person name="Hou X."/>
            <person name="Wei L."/>
        </authorList>
    </citation>
    <scope>NUCLEOTIDE SEQUENCE</scope>
    <source>
        <strain evidence="2">KEN1</strain>
        <tissue evidence="2">Leaf</tissue>
    </source>
</reference>
<keyword evidence="1" id="KW-1133">Transmembrane helix</keyword>
<reference evidence="2" key="2">
    <citation type="journal article" date="2024" name="Plant">
        <title>Genomic evolution and insights into agronomic trait innovations of Sesamum species.</title>
        <authorList>
            <person name="Miao H."/>
            <person name="Wang L."/>
            <person name="Qu L."/>
            <person name="Liu H."/>
            <person name="Sun Y."/>
            <person name="Le M."/>
            <person name="Wang Q."/>
            <person name="Wei S."/>
            <person name="Zheng Y."/>
            <person name="Lin W."/>
            <person name="Duan Y."/>
            <person name="Cao H."/>
            <person name="Xiong S."/>
            <person name="Wang X."/>
            <person name="Wei L."/>
            <person name="Li C."/>
            <person name="Ma Q."/>
            <person name="Ju M."/>
            <person name="Zhao R."/>
            <person name="Li G."/>
            <person name="Mu C."/>
            <person name="Tian Q."/>
            <person name="Mei H."/>
            <person name="Zhang T."/>
            <person name="Gao T."/>
            <person name="Zhang H."/>
        </authorList>
    </citation>
    <scope>NUCLEOTIDE SEQUENCE</scope>
    <source>
        <strain evidence="2">KEN1</strain>
    </source>
</reference>
<keyword evidence="1" id="KW-0812">Transmembrane</keyword>
<feature type="transmembrane region" description="Helical" evidence="1">
    <location>
        <begin position="120"/>
        <end position="143"/>
    </location>
</feature>
<comment type="caution">
    <text evidence="2">The sequence shown here is derived from an EMBL/GenBank/DDBJ whole genome shotgun (WGS) entry which is preliminary data.</text>
</comment>
<accession>A0AAW2XZI6</accession>
<dbReference type="AlphaFoldDB" id="A0AAW2XZI6"/>
<feature type="transmembrane region" description="Helical" evidence="1">
    <location>
        <begin position="12"/>
        <end position="28"/>
    </location>
</feature>
<protein>
    <submittedName>
        <fullName evidence="2">Uncharacterized protein</fullName>
    </submittedName>
</protein>
<dbReference type="EMBL" id="JACGWN010000002">
    <property type="protein sequence ID" value="KAL0458417.1"/>
    <property type="molecule type" value="Genomic_DNA"/>
</dbReference>
<feature type="transmembrane region" description="Helical" evidence="1">
    <location>
        <begin position="93"/>
        <end position="114"/>
    </location>
</feature>
<name>A0AAW2XZI6_9LAMI</name>
<proteinExistence type="predicted"/>
<organism evidence="2">
    <name type="scientific">Sesamum latifolium</name>
    <dbReference type="NCBI Taxonomy" id="2727402"/>
    <lineage>
        <taxon>Eukaryota</taxon>
        <taxon>Viridiplantae</taxon>
        <taxon>Streptophyta</taxon>
        <taxon>Embryophyta</taxon>
        <taxon>Tracheophyta</taxon>
        <taxon>Spermatophyta</taxon>
        <taxon>Magnoliopsida</taxon>
        <taxon>eudicotyledons</taxon>
        <taxon>Gunneridae</taxon>
        <taxon>Pentapetalae</taxon>
        <taxon>asterids</taxon>
        <taxon>lamiids</taxon>
        <taxon>Lamiales</taxon>
        <taxon>Pedaliaceae</taxon>
        <taxon>Sesamum</taxon>
    </lineage>
</organism>
<sequence>MSTEHWSILQPSYLPLATLVVFLVWPSTSSFLPTYVFLQVSAFFSCIPIVIKKSTKLVELGTLRSILVRPGPRQWALAFHDHDCLGYVNGQGVYTIFTLGHAGFLYLKSVFGFLEGHSSFFSFFFSLRPSLLDAWASSILIYLAARGKRTSNLVAGFLAKDLKKSPSSNPCAKALALTSWVADGTSKVAVLNI</sequence>